<name>A0A370FB29_9BURK</name>
<dbReference type="CDD" id="cd13589">
    <property type="entry name" value="PBP2_polyamine_RpCGA009"/>
    <property type="match status" value="1"/>
</dbReference>
<dbReference type="RefSeq" id="WP_211322616.1">
    <property type="nucleotide sequence ID" value="NZ_QQAV01000007.1"/>
</dbReference>
<dbReference type="PANTHER" id="PTHR30222">
    <property type="entry name" value="SPERMIDINE/PUTRESCINE-BINDING PERIPLASMIC PROTEIN"/>
    <property type="match status" value="1"/>
</dbReference>
<keyword evidence="1 2" id="KW-0732">Signal</keyword>
<dbReference type="PANTHER" id="PTHR30222:SF2">
    <property type="entry name" value="ABC TRANSPORTER SUBSTRATE-BINDING PROTEIN"/>
    <property type="match status" value="1"/>
</dbReference>
<feature type="signal peptide" evidence="2">
    <location>
        <begin position="1"/>
        <end position="29"/>
    </location>
</feature>
<dbReference type="SUPFAM" id="SSF53850">
    <property type="entry name" value="Periplasmic binding protein-like II"/>
    <property type="match status" value="1"/>
</dbReference>
<organism evidence="3 4">
    <name type="scientific">Pseudacidovorax intermedius</name>
    <dbReference type="NCBI Taxonomy" id="433924"/>
    <lineage>
        <taxon>Bacteria</taxon>
        <taxon>Pseudomonadati</taxon>
        <taxon>Pseudomonadota</taxon>
        <taxon>Betaproteobacteria</taxon>
        <taxon>Burkholderiales</taxon>
        <taxon>Comamonadaceae</taxon>
        <taxon>Pseudacidovorax</taxon>
    </lineage>
</organism>
<comment type="caution">
    <text evidence="3">The sequence shown here is derived from an EMBL/GenBank/DDBJ whole genome shotgun (WGS) entry which is preliminary data.</text>
</comment>
<reference evidence="3 4" key="1">
    <citation type="submission" date="2018-07" db="EMBL/GenBank/DDBJ databases">
        <title>Genomic Encyclopedia of Type Strains, Phase IV (KMG-IV): sequencing the most valuable type-strain genomes for metagenomic binning, comparative biology and taxonomic classification.</title>
        <authorList>
            <person name="Goeker M."/>
        </authorList>
    </citation>
    <scope>NUCLEOTIDE SEQUENCE [LARGE SCALE GENOMIC DNA]</scope>
    <source>
        <strain evidence="3 4">DSM 21352</strain>
    </source>
</reference>
<evidence type="ECO:0000256" key="1">
    <source>
        <dbReference type="ARBA" id="ARBA00022729"/>
    </source>
</evidence>
<evidence type="ECO:0000256" key="2">
    <source>
        <dbReference type="SAM" id="SignalP"/>
    </source>
</evidence>
<gene>
    <name evidence="3" type="ORF">DFR41_10735</name>
</gene>
<evidence type="ECO:0000313" key="4">
    <source>
        <dbReference type="Proteomes" id="UP000255265"/>
    </source>
</evidence>
<proteinExistence type="predicted"/>
<dbReference type="InterPro" id="IPR006059">
    <property type="entry name" value="SBP"/>
</dbReference>
<keyword evidence="4" id="KW-1185">Reference proteome</keyword>
<dbReference type="EMBL" id="QQAV01000007">
    <property type="protein sequence ID" value="RDI22632.1"/>
    <property type="molecule type" value="Genomic_DNA"/>
</dbReference>
<dbReference type="Proteomes" id="UP000255265">
    <property type="component" value="Unassembled WGS sequence"/>
</dbReference>
<sequence length="359" mass="39263">MMNWLDPRKGARALVLGGAALLGAAGASAQALEKELVIATTGGLIEKALVQSFYTPFSKAKGVEVIPAAIEVPDQWAKVQAMSRSGGMEFDIVTATPPDLVQKKDLLQPIDCSKLPSVTANGVKGACTPYGVMRTVGGMQIGYNTDVFKDGKGPKTWADFWDTAKFPGPRGLPDTGDREWWVPVAALLADGVAPDKLFPLDLDRAYKKLDKLRPSIAVWWKSGDQLQQTMRSKEVVMTMGYSGRLISLINAKVPLAVSWDGAIRDVGYMAIPKGAPHPKAAMAYLDFFYSLPPEQHVKFVDAVSYDTGNAKTASLFPPERRAMLATSAENFDKLIVADYEWIGNNRQMLRDRWIAWLGR</sequence>
<feature type="chain" id="PRO_5016595659" evidence="2">
    <location>
        <begin position="30"/>
        <end position="359"/>
    </location>
</feature>
<dbReference type="Pfam" id="PF13416">
    <property type="entry name" value="SBP_bac_8"/>
    <property type="match status" value="1"/>
</dbReference>
<accession>A0A370FB29</accession>
<protein>
    <submittedName>
        <fullName evidence="3">Putative spermidine/putrescine transport system substrate-binding protein/mannopine transport system substrate-binding protein</fullName>
    </submittedName>
</protein>
<dbReference type="AlphaFoldDB" id="A0A370FB29"/>
<dbReference type="Gene3D" id="3.40.190.10">
    <property type="entry name" value="Periplasmic binding protein-like II"/>
    <property type="match status" value="2"/>
</dbReference>
<evidence type="ECO:0000313" key="3">
    <source>
        <dbReference type="EMBL" id="RDI22632.1"/>
    </source>
</evidence>